<evidence type="ECO:0000256" key="1">
    <source>
        <dbReference type="SAM" id="MobiDB-lite"/>
    </source>
</evidence>
<dbReference type="AlphaFoldDB" id="A0AA35WSH5"/>
<feature type="compositionally biased region" description="Basic and acidic residues" evidence="1">
    <location>
        <begin position="12"/>
        <end position="22"/>
    </location>
</feature>
<comment type="caution">
    <text evidence="2">The sequence shown here is derived from an EMBL/GenBank/DDBJ whole genome shotgun (WGS) entry which is preliminary data.</text>
</comment>
<name>A0AA35WSH5_GEOBA</name>
<gene>
    <name evidence="2" type="ORF">GBAR_LOCUS17702</name>
</gene>
<feature type="region of interest" description="Disordered" evidence="1">
    <location>
        <begin position="1"/>
        <end position="28"/>
    </location>
</feature>
<dbReference type="EMBL" id="CASHTH010002525">
    <property type="protein sequence ID" value="CAI8031194.1"/>
    <property type="molecule type" value="Genomic_DNA"/>
</dbReference>
<reference evidence="2" key="1">
    <citation type="submission" date="2023-03" db="EMBL/GenBank/DDBJ databases">
        <authorList>
            <person name="Steffen K."/>
            <person name="Cardenas P."/>
        </authorList>
    </citation>
    <scope>NUCLEOTIDE SEQUENCE</scope>
</reference>
<accession>A0AA35WSH5</accession>
<protein>
    <submittedName>
        <fullName evidence="2">Uncharacterized protein</fullName>
    </submittedName>
</protein>
<sequence>MVLRVRTTAMVGREREEQRETEETPDCQETWERGDCQVFGDLPEYLVPRGQWETRAVAVPLVLLVLKEYLVYMVQQQEEEQSTLAGGGPPVPLTREQH</sequence>
<dbReference type="Proteomes" id="UP001174909">
    <property type="component" value="Unassembled WGS sequence"/>
</dbReference>
<evidence type="ECO:0000313" key="2">
    <source>
        <dbReference type="EMBL" id="CAI8031194.1"/>
    </source>
</evidence>
<feature type="region of interest" description="Disordered" evidence="1">
    <location>
        <begin position="79"/>
        <end position="98"/>
    </location>
</feature>
<organism evidence="2 3">
    <name type="scientific">Geodia barretti</name>
    <name type="common">Barrett's horny sponge</name>
    <dbReference type="NCBI Taxonomy" id="519541"/>
    <lineage>
        <taxon>Eukaryota</taxon>
        <taxon>Metazoa</taxon>
        <taxon>Porifera</taxon>
        <taxon>Demospongiae</taxon>
        <taxon>Heteroscleromorpha</taxon>
        <taxon>Tetractinellida</taxon>
        <taxon>Astrophorina</taxon>
        <taxon>Geodiidae</taxon>
        <taxon>Geodia</taxon>
    </lineage>
</organism>
<keyword evidence="3" id="KW-1185">Reference proteome</keyword>
<evidence type="ECO:0000313" key="3">
    <source>
        <dbReference type="Proteomes" id="UP001174909"/>
    </source>
</evidence>
<proteinExistence type="predicted"/>